<evidence type="ECO:0000256" key="1">
    <source>
        <dbReference type="ARBA" id="ARBA00004651"/>
    </source>
</evidence>
<dbReference type="InterPro" id="IPR011527">
    <property type="entry name" value="ABC1_TM_dom"/>
</dbReference>
<feature type="domain" description="ABC transmembrane type-1" evidence="10">
    <location>
        <begin position="28"/>
        <end position="320"/>
    </location>
</feature>
<dbReference type="Pfam" id="PF00664">
    <property type="entry name" value="ABC_membrane"/>
    <property type="match status" value="1"/>
</dbReference>
<keyword evidence="6 8" id="KW-0472">Membrane</keyword>
<keyword evidence="4 11" id="KW-0067">ATP-binding</keyword>
<keyword evidence="3" id="KW-0547">Nucleotide-binding</keyword>
<accession>A0ABS3NN15</accession>
<evidence type="ECO:0000259" key="10">
    <source>
        <dbReference type="PROSITE" id="PS50929"/>
    </source>
</evidence>
<gene>
    <name evidence="11" type="ORF">J3492_04505</name>
</gene>
<dbReference type="PROSITE" id="PS50893">
    <property type="entry name" value="ABC_TRANSPORTER_2"/>
    <property type="match status" value="1"/>
</dbReference>
<organism evidence="11 12">
    <name type="scientific">Psychrobacter coccoides</name>
    <dbReference type="NCBI Taxonomy" id="2818440"/>
    <lineage>
        <taxon>Bacteria</taxon>
        <taxon>Pseudomonadati</taxon>
        <taxon>Pseudomonadota</taxon>
        <taxon>Gammaproteobacteria</taxon>
        <taxon>Moraxellales</taxon>
        <taxon>Moraxellaceae</taxon>
        <taxon>Psychrobacter</taxon>
    </lineage>
</organism>
<comment type="subcellular location">
    <subcellularLocation>
        <location evidence="1">Cell membrane</location>
        <topology evidence="1">Multi-pass membrane protein</topology>
    </subcellularLocation>
</comment>
<dbReference type="CDD" id="cd18584">
    <property type="entry name" value="ABC_6TM_AarD_CydD"/>
    <property type="match status" value="1"/>
</dbReference>
<dbReference type="InterPro" id="IPR017871">
    <property type="entry name" value="ABC_transporter-like_CS"/>
</dbReference>
<dbReference type="InterPro" id="IPR039421">
    <property type="entry name" value="Type_1_exporter"/>
</dbReference>
<feature type="transmembrane region" description="Helical" evidence="8">
    <location>
        <begin position="23"/>
        <end position="44"/>
    </location>
</feature>
<evidence type="ECO:0000256" key="5">
    <source>
        <dbReference type="ARBA" id="ARBA00022989"/>
    </source>
</evidence>
<evidence type="ECO:0000256" key="2">
    <source>
        <dbReference type="ARBA" id="ARBA00022692"/>
    </source>
</evidence>
<dbReference type="RefSeq" id="WP_207990330.1">
    <property type="nucleotide sequence ID" value="NZ_JAGBKM010000005.1"/>
</dbReference>
<dbReference type="PANTHER" id="PTHR24221:SF261">
    <property type="entry name" value="GLUTATHIONE_L-CYSTEINE TRANSPORT SYSTEM ATP-BINDING_PERMEASE PROTEIN CYDD"/>
    <property type="match status" value="1"/>
</dbReference>
<dbReference type="EMBL" id="JAGBKM010000005">
    <property type="protein sequence ID" value="MBO1530475.1"/>
    <property type="molecule type" value="Genomic_DNA"/>
</dbReference>
<dbReference type="InterPro" id="IPR003593">
    <property type="entry name" value="AAA+_ATPase"/>
</dbReference>
<dbReference type="InterPro" id="IPR036640">
    <property type="entry name" value="ABC1_TM_sf"/>
</dbReference>
<dbReference type="SUPFAM" id="SSF52540">
    <property type="entry name" value="P-loop containing nucleoside triphosphate hydrolases"/>
    <property type="match status" value="1"/>
</dbReference>
<evidence type="ECO:0000313" key="11">
    <source>
        <dbReference type="EMBL" id="MBO1530475.1"/>
    </source>
</evidence>
<protein>
    <submittedName>
        <fullName evidence="11">ABC transporter ATP-binding protein/permease</fullName>
    </submittedName>
</protein>
<feature type="region of interest" description="Disordered" evidence="7">
    <location>
        <begin position="651"/>
        <end position="670"/>
    </location>
</feature>
<evidence type="ECO:0000256" key="4">
    <source>
        <dbReference type="ARBA" id="ARBA00022840"/>
    </source>
</evidence>
<dbReference type="SUPFAM" id="SSF90123">
    <property type="entry name" value="ABC transporter transmembrane region"/>
    <property type="match status" value="1"/>
</dbReference>
<comment type="caution">
    <text evidence="11">The sequence shown here is derived from an EMBL/GenBank/DDBJ whole genome shotgun (WGS) entry which is preliminary data.</text>
</comment>
<evidence type="ECO:0000313" key="12">
    <source>
        <dbReference type="Proteomes" id="UP000664554"/>
    </source>
</evidence>
<dbReference type="InterPro" id="IPR027417">
    <property type="entry name" value="P-loop_NTPase"/>
</dbReference>
<dbReference type="SMART" id="SM00382">
    <property type="entry name" value="AAA"/>
    <property type="match status" value="1"/>
</dbReference>
<evidence type="ECO:0000259" key="9">
    <source>
        <dbReference type="PROSITE" id="PS50893"/>
    </source>
</evidence>
<dbReference type="PANTHER" id="PTHR24221">
    <property type="entry name" value="ATP-BINDING CASSETTE SUB-FAMILY B"/>
    <property type="match status" value="1"/>
</dbReference>
<reference evidence="11 12" key="1">
    <citation type="submission" date="2021-03" db="EMBL/GenBank/DDBJ databases">
        <authorList>
            <person name="Shang D.-D."/>
            <person name="Du Z.-J."/>
            <person name="Chen G.-J."/>
        </authorList>
    </citation>
    <scope>NUCLEOTIDE SEQUENCE [LARGE SCALE GENOMIC DNA]</scope>
    <source>
        <strain evidence="11 12">F1192</strain>
    </source>
</reference>
<dbReference type="PROSITE" id="PS50929">
    <property type="entry name" value="ABC_TM1F"/>
    <property type="match status" value="1"/>
</dbReference>
<evidence type="ECO:0000256" key="3">
    <source>
        <dbReference type="ARBA" id="ARBA00022741"/>
    </source>
</evidence>
<feature type="transmembrane region" description="Helical" evidence="8">
    <location>
        <begin position="173"/>
        <end position="192"/>
    </location>
</feature>
<feature type="transmembrane region" description="Helical" evidence="8">
    <location>
        <begin position="250"/>
        <end position="283"/>
    </location>
</feature>
<name>A0ABS3NN15_9GAMM</name>
<dbReference type="GO" id="GO:0005524">
    <property type="term" value="F:ATP binding"/>
    <property type="evidence" value="ECO:0007669"/>
    <property type="project" value="UniProtKB-KW"/>
</dbReference>
<dbReference type="Gene3D" id="3.40.50.300">
    <property type="entry name" value="P-loop containing nucleotide triphosphate hydrolases"/>
    <property type="match status" value="1"/>
</dbReference>
<dbReference type="Pfam" id="PF00005">
    <property type="entry name" value="ABC_tran"/>
    <property type="match status" value="1"/>
</dbReference>
<feature type="domain" description="ABC transporter" evidence="9">
    <location>
        <begin position="418"/>
        <end position="663"/>
    </location>
</feature>
<keyword evidence="12" id="KW-1185">Reference proteome</keyword>
<keyword evidence="5 8" id="KW-1133">Transmembrane helix</keyword>
<evidence type="ECO:0000256" key="7">
    <source>
        <dbReference type="SAM" id="MobiDB-lite"/>
    </source>
</evidence>
<dbReference type="PROSITE" id="PS00211">
    <property type="entry name" value="ABC_TRANSPORTER_1"/>
    <property type="match status" value="1"/>
</dbReference>
<dbReference type="Proteomes" id="UP000664554">
    <property type="component" value="Unassembled WGS sequence"/>
</dbReference>
<sequence length="670" mass="73198">MATLSNTEKRFLKQLIASVKRPLNLAWVLTVISALLFVWQAWLLASLFGTWLSNYFNELPLSTAVSNDWLAGLVVCFVLRPLLHSGRELISQRASLKVRSELRESLLSSMARLGPNLRYFGSDGSLSSQVIDQTDALDGYISSFSVQSKVAASTPIILLIAVAWQSWVAAALLLLTAPLVPIFMILIGHLTARKSAEQFSALAQLSGRFLDWVRGMPTLKRLQATDIAAHDLAISSEDYRRRTMDVLKIAFLNGAVLELLAALSIALVAVYLGFGLIGILPWAKGEVPVPYFGALFILLLAPEFYLPLRQLGADYHAKAEAEGAVQSLLPIINAADHIADSDSEPLNNTVSGSHADQSLTHTSAMEACTAQPDVSKAFGIVLSNLSIRSPIAEPTDSVDQNNSYQNSEPKNTDHQHSQQAGNVISARPPAHHRRYRTRLAPISVELPAGARMALIGASGSGKSSLLQALMGFVSYDGSIRLVSKDGRQQVELNDTNLDTLRQNIGYLAQQVALMPLSIAQNLRLANPSATEAELIAVLEVVELWDLIQRLPDGLHTQLGDRGQGLSGGQQQRLGIAQLLLREDSLWLLDEPTEHLDPDTAQRIHTLLAEVSRDKTVLWVTHAHEQLTWLDGVIRLDGQNHLQADTKLDAQLDNTPNTELETTTDTSRAKP</sequence>
<dbReference type="InterPro" id="IPR003439">
    <property type="entry name" value="ABC_transporter-like_ATP-bd"/>
</dbReference>
<evidence type="ECO:0000256" key="8">
    <source>
        <dbReference type="SAM" id="Phobius"/>
    </source>
</evidence>
<keyword evidence="2 8" id="KW-0812">Transmembrane</keyword>
<dbReference type="Gene3D" id="1.20.1560.10">
    <property type="entry name" value="ABC transporter type 1, transmembrane domain"/>
    <property type="match status" value="1"/>
</dbReference>
<feature type="region of interest" description="Disordered" evidence="7">
    <location>
        <begin position="392"/>
        <end position="431"/>
    </location>
</feature>
<evidence type="ECO:0000256" key="6">
    <source>
        <dbReference type="ARBA" id="ARBA00023136"/>
    </source>
</evidence>
<feature type="compositionally biased region" description="Polar residues" evidence="7">
    <location>
        <begin position="397"/>
        <end position="409"/>
    </location>
</feature>
<proteinExistence type="predicted"/>